<dbReference type="Proteomes" id="UP000298416">
    <property type="component" value="Unassembled WGS sequence"/>
</dbReference>
<keyword evidence="4" id="KW-1185">Reference proteome</keyword>
<organism evidence="3">
    <name type="scientific">Salvia splendens</name>
    <name type="common">Scarlet sage</name>
    <dbReference type="NCBI Taxonomy" id="180675"/>
    <lineage>
        <taxon>Eukaryota</taxon>
        <taxon>Viridiplantae</taxon>
        <taxon>Streptophyta</taxon>
        <taxon>Embryophyta</taxon>
        <taxon>Tracheophyta</taxon>
        <taxon>Spermatophyta</taxon>
        <taxon>Magnoliopsida</taxon>
        <taxon>eudicotyledons</taxon>
        <taxon>Gunneridae</taxon>
        <taxon>Pentapetalae</taxon>
        <taxon>asterids</taxon>
        <taxon>lamiids</taxon>
        <taxon>Lamiales</taxon>
        <taxon>Lamiaceae</taxon>
        <taxon>Nepetoideae</taxon>
        <taxon>Mentheae</taxon>
        <taxon>Salviinae</taxon>
        <taxon>Salvia</taxon>
        <taxon>Salvia subgen. Calosphace</taxon>
        <taxon>core Calosphace</taxon>
    </lineage>
</organism>
<reference evidence="3" key="2">
    <citation type="submission" date="2020-08" db="EMBL/GenBank/DDBJ databases">
        <title>Plant Genome Project.</title>
        <authorList>
            <person name="Zhang R.-G."/>
        </authorList>
    </citation>
    <scope>NUCLEOTIDE SEQUENCE</scope>
    <source>
        <strain evidence="3">Huo1</strain>
        <tissue evidence="3">Leaf</tissue>
    </source>
</reference>
<reference evidence="3" key="1">
    <citation type="submission" date="2018-01" db="EMBL/GenBank/DDBJ databases">
        <authorList>
            <person name="Mao J.F."/>
        </authorList>
    </citation>
    <scope>NUCLEOTIDE SEQUENCE</scope>
    <source>
        <strain evidence="3">Huo1</strain>
        <tissue evidence="3">Leaf</tissue>
    </source>
</reference>
<feature type="compositionally biased region" description="Low complexity" evidence="1">
    <location>
        <begin position="62"/>
        <end position="74"/>
    </location>
</feature>
<accession>A0A8X8ZUU1</accession>
<evidence type="ECO:0000313" key="3">
    <source>
        <dbReference type="EMBL" id="KAG6417431.1"/>
    </source>
</evidence>
<gene>
    <name evidence="3" type="ORF">SASPL_119590</name>
</gene>
<evidence type="ECO:0000256" key="2">
    <source>
        <dbReference type="SAM" id="SignalP"/>
    </source>
</evidence>
<name>A0A8X8ZUU1_SALSN</name>
<comment type="caution">
    <text evidence="3">The sequence shown here is derived from an EMBL/GenBank/DDBJ whole genome shotgun (WGS) entry which is preliminary data.</text>
</comment>
<feature type="signal peptide" evidence="2">
    <location>
        <begin position="1"/>
        <end position="23"/>
    </location>
</feature>
<sequence>MAYRSPDVLVLVLVLLSFPCLEAATAGGNRRLLQGPGSFFPRFPGMTTPSLPIVFPPMFPSPSSSSSFPNIPRFPGNPFFPSTPQLPDSPSTPNAPQFPGNSPLVPNAPQFPGNSPLVPNAPRFPGNPSLPNAPAAPAFTPPHAP</sequence>
<protein>
    <submittedName>
        <fullName evidence="3">Uncharacterized protein</fullName>
    </submittedName>
</protein>
<proteinExistence type="predicted"/>
<evidence type="ECO:0000256" key="1">
    <source>
        <dbReference type="SAM" id="MobiDB-lite"/>
    </source>
</evidence>
<feature type="chain" id="PRO_5036469663" evidence="2">
    <location>
        <begin position="24"/>
        <end position="145"/>
    </location>
</feature>
<evidence type="ECO:0000313" key="4">
    <source>
        <dbReference type="Proteomes" id="UP000298416"/>
    </source>
</evidence>
<keyword evidence="2" id="KW-0732">Signal</keyword>
<feature type="region of interest" description="Disordered" evidence="1">
    <location>
        <begin position="62"/>
        <end position="145"/>
    </location>
</feature>
<dbReference type="AlphaFoldDB" id="A0A8X8ZUU1"/>
<dbReference type="EMBL" id="PNBA02000007">
    <property type="protein sequence ID" value="KAG6417431.1"/>
    <property type="molecule type" value="Genomic_DNA"/>
</dbReference>
<feature type="compositionally biased region" description="Low complexity" evidence="1">
    <location>
        <begin position="126"/>
        <end position="138"/>
    </location>
</feature>
<feature type="compositionally biased region" description="Polar residues" evidence="1">
    <location>
        <begin position="80"/>
        <end position="95"/>
    </location>
</feature>